<gene>
    <name evidence="1" type="ORF">GJA_2315</name>
</gene>
<evidence type="ECO:0000313" key="1">
    <source>
        <dbReference type="EMBL" id="CDG82949.1"/>
    </source>
</evidence>
<proteinExistence type="predicted"/>
<dbReference type="HOGENOM" id="CLU_3271316_0_0_4"/>
<reference evidence="1 2" key="1">
    <citation type="journal article" date="2015" name="Genome Announc.">
        <title>Genome Sequence of Mushroom Soft-Rot Pathogen Janthinobacterium agaricidamnosum.</title>
        <authorList>
            <person name="Graupner K."/>
            <person name="Lackner G."/>
            <person name="Hertweck C."/>
        </authorList>
    </citation>
    <scope>NUCLEOTIDE SEQUENCE [LARGE SCALE GENOMIC DNA]</scope>
    <source>
        <strain evidence="2">NBRC 102515 / DSM 9628</strain>
    </source>
</reference>
<organism evidence="1 2">
    <name type="scientific">Janthinobacterium agaricidamnosum NBRC 102515 = DSM 9628</name>
    <dbReference type="NCBI Taxonomy" id="1349767"/>
    <lineage>
        <taxon>Bacteria</taxon>
        <taxon>Pseudomonadati</taxon>
        <taxon>Pseudomonadota</taxon>
        <taxon>Betaproteobacteria</taxon>
        <taxon>Burkholderiales</taxon>
        <taxon>Oxalobacteraceae</taxon>
        <taxon>Janthinobacterium</taxon>
    </lineage>
</organism>
<accession>W0V2B8</accession>
<sequence length="41" mass="4629">MLLGASCLSGAGNTQFSWQPNKEMKQHSPSSFFNIFTFYLL</sequence>
<name>W0V2B8_9BURK</name>
<dbReference type="Proteomes" id="UP000027604">
    <property type="component" value="Chromosome I"/>
</dbReference>
<protein>
    <submittedName>
        <fullName evidence="1">Uncharacterized protein</fullName>
    </submittedName>
</protein>
<dbReference type="KEGG" id="jag:GJA_2315"/>
<dbReference type="EMBL" id="HG322949">
    <property type="protein sequence ID" value="CDG82949.1"/>
    <property type="molecule type" value="Genomic_DNA"/>
</dbReference>
<dbReference type="AlphaFoldDB" id="W0V2B8"/>
<keyword evidence="2" id="KW-1185">Reference proteome</keyword>
<evidence type="ECO:0000313" key="2">
    <source>
        <dbReference type="Proteomes" id="UP000027604"/>
    </source>
</evidence>